<dbReference type="PROSITE" id="PS50878">
    <property type="entry name" value="RT_POL"/>
    <property type="match status" value="1"/>
</dbReference>
<dbReference type="CDD" id="cd01650">
    <property type="entry name" value="RT_nLTR_like"/>
    <property type="match status" value="1"/>
</dbReference>
<evidence type="ECO:0000313" key="1">
    <source>
        <dbReference type="EMBL" id="CAB3994357.1"/>
    </source>
</evidence>
<dbReference type="AlphaFoldDB" id="A0A7D9HXN5"/>
<proteinExistence type="predicted"/>
<dbReference type="OrthoDB" id="5987619at2759"/>
<gene>
    <name evidence="1" type="ORF">PACLA_8A006706</name>
</gene>
<dbReference type="InterPro" id="IPR043502">
    <property type="entry name" value="DNA/RNA_pol_sf"/>
</dbReference>
<dbReference type="Proteomes" id="UP001152795">
    <property type="component" value="Unassembled WGS sequence"/>
</dbReference>
<dbReference type="SUPFAM" id="SSF56672">
    <property type="entry name" value="DNA/RNA polymerases"/>
    <property type="match status" value="1"/>
</dbReference>
<dbReference type="Pfam" id="PF00078">
    <property type="entry name" value="RVT_1"/>
    <property type="match status" value="1"/>
</dbReference>
<protein>
    <submittedName>
        <fullName evidence="1">Uncharacterized protein</fullName>
    </submittedName>
</protein>
<dbReference type="PANTHER" id="PTHR33332">
    <property type="entry name" value="REVERSE TRANSCRIPTASE DOMAIN-CONTAINING PROTEIN"/>
    <property type="match status" value="1"/>
</dbReference>
<dbReference type="InterPro" id="IPR000477">
    <property type="entry name" value="RT_dom"/>
</dbReference>
<reference evidence="1" key="1">
    <citation type="submission" date="2020-04" db="EMBL/GenBank/DDBJ databases">
        <authorList>
            <person name="Alioto T."/>
            <person name="Alioto T."/>
            <person name="Gomez Garrido J."/>
        </authorList>
    </citation>
    <scope>NUCLEOTIDE SEQUENCE</scope>
    <source>
        <strain evidence="1">A484AB</strain>
    </source>
</reference>
<name>A0A7D9HXN5_PARCT</name>
<sequence>MIKISRSNYISSLCTNIQTNSKRFWSLFELKGATRSVPEKISIKTSVNNVREYTENPRDIATLFNRYFVSIFSSDPINIVNQQSISETTDTIFNDIVLSEGTVRSVLRNLDNNKAHGPDEIPARLLTETAYQIAPSLCLLFNKSLKSGIVPREWRLANVVPIHKKGDKDHVENCRPIFLLSLVSKVLERCVFICIKEHAFSQINSCQHGFISGKSCMTQLIEVLDIIGSQLDLGKQIDVIYLDMSKAFDREFGFGGNLLMWFNSYLKNRQQQTTVLGATSTALPVTSGVPQGFILGPLLFLLYTNDLSSSIVNSNVAAFADDTKIFKVINSRTDAMLLQNDLLNFNSSSSNAGLHLNTSKCKTLQVTRKHNKIDFPYQLQDTILEKTDCELDLGVWTNYDLTLSKQFTQQSNKANKMLREDLARAIFQAICESTEDDNLRPTAIKPLCGTRWSCRLAAIQSAFDQYPAILQYLEEMVRGETDTETKANGQLDRFQKGKVFLGLKMAAKPVAILEQLNSALQAKTENVSGMVEAIKTSSTHISAQNTDEAFHEYFSAAEEKCEDNQLDPLEVPRIRGDQANSQVKQLSIG</sequence>
<dbReference type="EMBL" id="CACRXK020002444">
    <property type="protein sequence ID" value="CAB3994357.1"/>
    <property type="molecule type" value="Genomic_DNA"/>
</dbReference>
<organism evidence="1 2">
    <name type="scientific">Paramuricea clavata</name>
    <name type="common">Red gorgonian</name>
    <name type="synonym">Violescent sea-whip</name>
    <dbReference type="NCBI Taxonomy" id="317549"/>
    <lineage>
        <taxon>Eukaryota</taxon>
        <taxon>Metazoa</taxon>
        <taxon>Cnidaria</taxon>
        <taxon>Anthozoa</taxon>
        <taxon>Octocorallia</taxon>
        <taxon>Malacalcyonacea</taxon>
        <taxon>Plexauridae</taxon>
        <taxon>Paramuricea</taxon>
    </lineage>
</organism>
<evidence type="ECO:0000313" key="2">
    <source>
        <dbReference type="Proteomes" id="UP001152795"/>
    </source>
</evidence>
<keyword evidence="2" id="KW-1185">Reference proteome</keyword>
<accession>A0A7D9HXN5</accession>
<comment type="caution">
    <text evidence="1">The sequence shown here is derived from an EMBL/GenBank/DDBJ whole genome shotgun (WGS) entry which is preliminary data.</text>
</comment>